<keyword evidence="8" id="KW-0408">Iron</keyword>
<evidence type="ECO:0000256" key="11">
    <source>
        <dbReference type="ARBA" id="ARBA00023136"/>
    </source>
</evidence>
<keyword evidence="12 20" id="KW-0675">Receptor</keyword>
<name>A0A5R9QJ67_9GAMM</name>
<feature type="region of interest" description="Disordered" evidence="16">
    <location>
        <begin position="339"/>
        <end position="365"/>
    </location>
</feature>
<evidence type="ECO:0000256" key="4">
    <source>
        <dbReference type="ARBA" id="ARBA00022452"/>
    </source>
</evidence>
<dbReference type="InterPro" id="IPR010105">
    <property type="entry name" value="TonB_sidphr_rcpt"/>
</dbReference>
<dbReference type="GO" id="GO:0009279">
    <property type="term" value="C:cell outer membrane"/>
    <property type="evidence" value="ECO:0007669"/>
    <property type="project" value="UniProtKB-SubCell"/>
</dbReference>
<keyword evidence="13 14" id="KW-0998">Cell outer membrane</keyword>
<comment type="subcellular location">
    <subcellularLocation>
        <location evidence="1 14">Cell outer membrane</location>
        <topology evidence="1 14">Multi-pass membrane protein</topology>
    </subcellularLocation>
</comment>
<dbReference type="Pfam" id="PF00593">
    <property type="entry name" value="TonB_dep_Rec_b-barrel"/>
    <property type="match status" value="1"/>
</dbReference>
<evidence type="ECO:0000256" key="12">
    <source>
        <dbReference type="ARBA" id="ARBA00023170"/>
    </source>
</evidence>
<dbReference type="AlphaFoldDB" id="A0A5R9QJ67"/>
<dbReference type="CDD" id="cd01347">
    <property type="entry name" value="ligand_gated_channel"/>
    <property type="match status" value="1"/>
</dbReference>
<organism evidence="20 21">
    <name type="scientific">Stutzerimonas nosocomialis</name>
    <dbReference type="NCBI Taxonomy" id="1056496"/>
    <lineage>
        <taxon>Bacteria</taxon>
        <taxon>Pseudomonadati</taxon>
        <taxon>Pseudomonadota</taxon>
        <taxon>Gammaproteobacteria</taxon>
        <taxon>Pseudomonadales</taxon>
        <taxon>Pseudomonadaceae</taxon>
        <taxon>Stutzerimonas</taxon>
    </lineage>
</organism>
<keyword evidence="4 14" id="KW-1134">Transmembrane beta strand</keyword>
<evidence type="ECO:0000256" key="6">
    <source>
        <dbReference type="ARBA" id="ARBA00022692"/>
    </source>
</evidence>
<accession>A0A5R9QJ67</accession>
<keyword evidence="11 14" id="KW-0472">Membrane</keyword>
<sequence length="750" mass="81028">MREAPEFKLQYPGLMASAIGVAMTALSSPALAQSAAKPRPDSESAVDLESVTVVGQAEAYKTESASRKYTAPLRETPKSVTVISQQVMKDSGSLSLADALRTTSGITFGAGEGGNPAGDRPIIRGFNAESDTFVDGLRDLGSQTREVFNIEQIEVSKGPGSAYTGAGSTGGSLNLVSKTAKRNDFADAGFTYGSDQTRRYTLDVNRVISENVAGRLNLMKHDANVAGRDGVDVSRWGVAPTVTFGFDTPTRATLSYYHLETDDMPDYGLPLTVATAANPGRTPVSVDRDNFYGLAARDFRESTTDAGTLRLEHDLRDSLTLSNTTRIARTTLDTIVTNPDDSRGNVANGLVSRSSKNRNSSNRSWVNQTDLTARFETAGLEHTLVGGIEASAVDVHNRPYVVTQGAPGTTCTAATLASGDCTSLYDPNPKDAWSGSVARSSASTDTDTRTLAAYVFDALKFNEQWSLNMGLRYDDYETRQKAVAATGAVTRPENTSHFWNYQLGLVFNPLPNGSVYVAWSTSSNPSGETAGEGADGLSTSNEILDPERNRNYEVGTKWDLLDERLGLTAALFRTEKTNARVTNADGFQSNIGETRVDGLELSATGQLTRNWQVFASYTYLDAELVESGAANVGTRNAPVWVQGLYDGNEVPSTPQNSFSLWTTYHLTEDLTVGGGANYVDSRYGDTANLIQVPDYWRYDAMAAYRLSKNLDLQLNVQNLADKRYFDQVYGAHMAHVAAGRTVLLSTNVHF</sequence>
<keyword evidence="10 15" id="KW-0798">TonB box</keyword>
<dbReference type="FunFam" id="2.170.130.10:FF:000001">
    <property type="entry name" value="Catecholate siderophore TonB-dependent receptor"/>
    <property type="match status" value="1"/>
</dbReference>
<dbReference type="Proteomes" id="UP000306753">
    <property type="component" value="Unassembled WGS sequence"/>
</dbReference>
<dbReference type="Pfam" id="PF07715">
    <property type="entry name" value="Plug"/>
    <property type="match status" value="1"/>
</dbReference>
<evidence type="ECO:0000256" key="14">
    <source>
        <dbReference type="PROSITE-ProRule" id="PRU01360"/>
    </source>
</evidence>
<dbReference type="InterPro" id="IPR000531">
    <property type="entry name" value="Beta-barrel_TonB"/>
</dbReference>
<dbReference type="GO" id="GO:0015344">
    <property type="term" value="F:siderophore uptake transmembrane transporter activity"/>
    <property type="evidence" value="ECO:0007669"/>
    <property type="project" value="TreeGrafter"/>
</dbReference>
<feature type="domain" description="TonB-dependent receptor-like beta-barrel" evidence="18">
    <location>
        <begin position="248"/>
        <end position="719"/>
    </location>
</feature>
<evidence type="ECO:0000256" key="5">
    <source>
        <dbReference type="ARBA" id="ARBA00022496"/>
    </source>
</evidence>
<evidence type="ECO:0000256" key="3">
    <source>
        <dbReference type="ARBA" id="ARBA00022448"/>
    </source>
</evidence>
<dbReference type="PANTHER" id="PTHR32552:SF89">
    <property type="entry name" value="CATECHOLATE SIDEROPHORE RECEPTOR FIU"/>
    <property type="match status" value="1"/>
</dbReference>
<protein>
    <submittedName>
        <fullName evidence="20">TonB-dependent siderophore receptor</fullName>
    </submittedName>
</protein>
<feature type="region of interest" description="Disordered" evidence="16">
    <location>
        <begin position="522"/>
        <end position="543"/>
    </location>
</feature>
<keyword evidence="3 14" id="KW-0813">Transport</keyword>
<dbReference type="InterPro" id="IPR012910">
    <property type="entry name" value="Plug_dom"/>
</dbReference>
<feature type="compositionally biased region" description="Low complexity" evidence="16">
    <location>
        <begin position="352"/>
        <end position="364"/>
    </location>
</feature>
<evidence type="ECO:0000256" key="7">
    <source>
        <dbReference type="ARBA" id="ARBA00022729"/>
    </source>
</evidence>
<evidence type="ECO:0000256" key="10">
    <source>
        <dbReference type="ARBA" id="ARBA00023077"/>
    </source>
</evidence>
<keyword evidence="21" id="KW-1185">Reference proteome</keyword>
<dbReference type="PANTHER" id="PTHR32552">
    <property type="entry name" value="FERRICHROME IRON RECEPTOR-RELATED"/>
    <property type="match status" value="1"/>
</dbReference>
<evidence type="ECO:0000256" key="2">
    <source>
        <dbReference type="ARBA" id="ARBA00009810"/>
    </source>
</evidence>
<dbReference type="RefSeq" id="WP_138410562.1">
    <property type="nucleotide sequence ID" value="NZ_QLAG01000001.1"/>
</dbReference>
<evidence type="ECO:0000256" key="1">
    <source>
        <dbReference type="ARBA" id="ARBA00004571"/>
    </source>
</evidence>
<dbReference type="InterPro" id="IPR037066">
    <property type="entry name" value="Plug_dom_sf"/>
</dbReference>
<keyword evidence="6 14" id="KW-0812">Transmembrane</keyword>
<comment type="similarity">
    <text evidence="2 14 15">Belongs to the TonB-dependent receptor family.</text>
</comment>
<dbReference type="EMBL" id="QLAG01000001">
    <property type="protein sequence ID" value="TLX65299.1"/>
    <property type="molecule type" value="Genomic_DNA"/>
</dbReference>
<keyword evidence="9" id="KW-0406">Ion transport</keyword>
<dbReference type="InterPro" id="IPR036942">
    <property type="entry name" value="Beta-barrel_TonB_sf"/>
</dbReference>
<evidence type="ECO:0000256" key="15">
    <source>
        <dbReference type="RuleBase" id="RU003357"/>
    </source>
</evidence>
<evidence type="ECO:0000256" key="9">
    <source>
        <dbReference type="ARBA" id="ARBA00023065"/>
    </source>
</evidence>
<feature type="chain" id="PRO_5024287108" evidence="17">
    <location>
        <begin position="33"/>
        <end position="750"/>
    </location>
</feature>
<evidence type="ECO:0000259" key="18">
    <source>
        <dbReference type="Pfam" id="PF00593"/>
    </source>
</evidence>
<dbReference type="NCBIfam" id="TIGR01783">
    <property type="entry name" value="TonB-siderophor"/>
    <property type="match status" value="1"/>
</dbReference>
<dbReference type="Gene3D" id="2.40.170.20">
    <property type="entry name" value="TonB-dependent receptor, beta-barrel domain"/>
    <property type="match status" value="1"/>
</dbReference>
<feature type="domain" description="TonB-dependent receptor plug" evidence="19">
    <location>
        <begin position="73"/>
        <end position="171"/>
    </location>
</feature>
<evidence type="ECO:0000256" key="17">
    <source>
        <dbReference type="SAM" id="SignalP"/>
    </source>
</evidence>
<dbReference type="SUPFAM" id="SSF56935">
    <property type="entry name" value="Porins"/>
    <property type="match status" value="1"/>
</dbReference>
<dbReference type="GO" id="GO:0015891">
    <property type="term" value="P:siderophore transport"/>
    <property type="evidence" value="ECO:0007669"/>
    <property type="project" value="InterPro"/>
</dbReference>
<dbReference type="InterPro" id="IPR039426">
    <property type="entry name" value="TonB-dep_rcpt-like"/>
</dbReference>
<evidence type="ECO:0000256" key="16">
    <source>
        <dbReference type="SAM" id="MobiDB-lite"/>
    </source>
</evidence>
<dbReference type="PROSITE" id="PS52016">
    <property type="entry name" value="TONB_DEPENDENT_REC_3"/>
    <property type="match status" value="1"/>
</dbReference>
<keyword evidence="7 17" id="KW-0732">Signal</keyword>
<evidence type="ECO:0000313" key="20">
    <source>
        <dbReference type="EMBL" id="TLX65299.1"/>
    </source>
</evidence>
<dbReference type="Gene3D" id="2.170.130.10">
    <property type="entry name" value="TonB-dependent receptor, plug domain"/>
    <property type="match status" value="1"/>
</dbReference>
<feature type="signal peptide" evidence="17">
    <location>
        <begin position="1"/>
        <end position="32"/>
    </location>
</feature>
<comment type="caution">
    <text evidence="20">The sequence shown here is derived from an EMBL/GenBank/DDBJ whole genome shotgun (WGS) entry which is preliminary data.</text>
</comment>
<evidence type="ECO:0000256" key="8">
    <source>
        <dbReference type="ARBA" id="ARBA00023004"/>
    </source>
</evidence>
<evidence type="ECO:0000313" key="21">
    <source>
        <dbReference type="Proteomes" id="UP000306753"/>
    </source>
</evidence>
<dbReference type="GO" id="GO:0038023">
    <property type="term" value="F:signaling receptor activity"/>
    <property type="evidence" value="ECO:0007669"/>
    <property type="project" value="InterPro"/>
</dbReference>
<reference evidence="20 21" key="1">
    <citation type="journal article" date="2017" name="Eur. J. Clin. Microbiol. Infect. Dis.">
        <title>Uncommonly isolated clinical Pseudomonas: identification and phylogenetic assignation.</title>
        <authorList>
            <person name="Mulet M."/>
            <person name="Gomila M."/>
            <person name="Ramirez A."/>
            <person name="Cardew S."/>
            <person name="Moore E.R."/>
            <person name="Lalucat J."/>
            <person name="Garcia-Valdes E."/>
        </authorList>
    </citation>
    <scope>NUCLEOTIDE SEQUENCE [LARGE SCALE GENOMIC DNA]</scope>
    <source>
        <strain evidence="20 21">SD129</strain>
    </source>
</reference>
<keyword evidence="5" id="KW-0410">Iron transport</keyword>
<evidence type="ECO:0000259" key="19">
    <source>
        <dbReference type="Pfam" id="PF07715"/>
    </source>
</evidence>
<proteinExistence type="inferred from homology"/>
<gene>
    <name evidence="20" type="ORF">DN820_00030</name>
</gene>
<evidence type="ECO:0000256" key="13">
    <source>
        <dbReference type="ARBA" id="ARBA00023237"/>
    </source>
</evidence>